<keyword evidence="2" id="KW-1185">Reference proteome</keyword>
<evidence type="ECO:0000313" key="1">
    <source>
        <dbReference type="EMBL" id="GGJ07162.1"/>
    </source>
</evidence>
<gene>
    <name evidence="1" type="ORF">GCM10010885_15400</name>
</gene>
<organism evidence="1 2">
    <name type="scientific">Alicyclobacillus cellulosilyticus</name>
    <dbReference type="NCBI Taxonomy" id="1003997"/>
    <lineage>
        <taxon>Bacteria</taxon>
        <taxon>Bacillati</taxon>
        <taxon>Bacillota</taxon>
        <taxon>Bacilli</taxon>
        <taxon>Bacillales</taxon>
        <taxon>Alicyclobacillaceae</taxon>
        <taxon>Alicyclobacillus</taxon>
    </lineage>
</organism>
<dbReference type="RefSeq" id="WP_188882221.1">
    <property type="nucleotide sequence ID" value="NZ_BMOY01000021.1"/>
</dbReference>
<dbReference type="InterPro" id="IPR026988">
    <property type="entry name" value="YaaC-like"/>
</dbReference>
<evidence type="ECO:0008006" key="3">
    <source>
        <dbReference type="Google" id="ProtNLM"/>
    </source>
</evidence>
<dbReference type="AlphaFoldDB" id="A0A917KAS7"/>
<dbReference type="EMBL" id="BMOY01000021">
    <property type="protein sequence ID" value="GGJ07162.1"/>
    <property type="molecule type" value="Genomic_DNA"/>
</dbReference>
<sequence length="269" mass="30681">MTAWSMESLQSEAVALQVVRAWHPDAPSGLQYHASTHLAATVRLAMAFEREGKAVALELKPLAMYYALLNWLKAAIHLQEVSYPRSAHVMQHGVSVRRTKRANYRWPYDVLWLHREGVLQSFRDAFCPGLELPLRCRVGELLASLPNLAVLLPPWYTSFQALPWRSRLASRLAENNHPQDDTSIPGTQPANRISAHRISPEEANNTQDVALTLIHFGLLYSLSALARYHPVEWSDIVHWNNDIDAALVRQYVSYVAEWRPPVLHRLLQF</sequence>
<proteinExistence type="predicted"/>
<name>A0A917KAS7_9BACL</name>
<accession>A0A917KAS7</accession>
<dbReference type="Pfam" id="PF14175">
    <property type="entry name" value="YaaC"/>
    <property type="match status" value="2"/>
</dbReference>
<reference evidence="1" key="2">
    <citation type="submission" date="2020-09" db="EMBL/GenBank/DDBJ databases">
        <authorList>
            <person name="Sun Q."/>
            <person name="Ohkuma M."/>
        </authorList>
    </citation>
    <scope>NUCLEOTIDE SEQUENCE</scope>
    <source>
        <strain evidence="1">JCM 18487</strain>
    </source>
</reference>
<protein>
    <recommendedName>
        <fullName evidence="3">YaaC-like protein</fullName>
    </recommendedName>
</protein>
<reference evidence="1" key="1">
    <citation type="journal article" date="2014" name="Int. J. Syst. Evol. Microbiol.">
        <title>Complete genome sequence of Corynebacterium casei LMG S-19264T (=DSM 44701T), isolated from a smear-ripened cheese.</title>
        <authorList>
            <consortium name="US DOE Joint Genome Institute (JGI-PGF)"/>
            <person name="Walter F."/>
            <person name="Albersmeier A."/>
            <person name="Kalinowski J."/>
            <person name="Ruckert C."/>
        </authorList>
    </citation>
    <scope>NUCLEOTIDE SEQUENCE</scope>
    <source>
        <strain evidence="1">JCM 18487</strain>
    </source>
</reference>
<evidence type="ECO:0000313" key="2">
    <source>
        <dbReference type="Proteomes" id="UP000637695"/>
    </source>
</evidence>
<dbReference type="Proteomes" id="UP000637695">
    <property type="component" value="Unassembled WGS sequence"/>
</dbReference>
<comment type="caution">
    <text evidence="1">The sequence shown here is derived from an EMBL/GenBank/DDBJ whole genome shotgun (WGS) entry which is preliminary data.</text>
</comment>